<organism evidence="1 2">
    <name type="scientific">Pseudomonas syringae pv. japonica str. M301072</name>
    <dbReference type="NCBI Taxonomy" id="629262"/>
    <lineage>
        <taxon>Bacteria</taxon>
        <taxon>Pseudomonadati</taxon>
        <taxon>Pseudomonadota</taxon>
        <taxon>Gammaproteobacteria</taxon>
        <taxon>Pseudomonadales</taxon>
        <taxon>Pseudomonadaceae</taxon>
        <taxon>Pseudomonas</taxon>
        <taxon>Pseudomonas syringae</taxon>
    </lineage>
</organism>
<protein>
    <submittedName>
        <fullName evidence="1">Uncharacterized protein</fullName>
    </submittedName>
</protein>
<dbReference type="EMBL" id="AEAH01004312">
    <property type="protein sequence ID" value="EGH36003.1"/>
    <property type="molecule type" value="Genomic_DNA"/>
</dbReference>
<proteinExistence type="predicted"/>
<gene>
    <name evidence="1" type="ORF">PSYJA_45901</name>
</gene>
<reference evidence="1 2" key="1">
    <citation type="journal article" date="2011" name="PLoS Pathog.">
        <title>Dynamic evolution of pathogenicity revealed by sequencing and comparative genomics of 19 Pseudomonas syringae isolates.</title>
        <authorList>
            <person name="Baltrus D.A."/>
            <person name="Nishimura M.T."/>
            <person name="Romanchuk A."/>
            <person name="Chang J.H."/>
            <person name="Mukhtar M.S."/>
            <person name="Cherkis K."/>
            <person name="Roach J."/>
            <person name="Grant S.R."/>
            <person name="Jones C.D."/>
            <person name="Dangl J.L."/>
        </authorList>
    </citation>
    <scope>NUCLEOTIDE SEQUENCE [LARGE SCALE GENOMIC DNA]</scope>
    <source>
        <strain evidence="2">M301072PT</strain>
    </source>
</reference>
<evidence type="ECO:0000313" key="1">
    <source>
        <dbReference type="EMBL" id="EGH36003.1"/>
    </source>
</evidence>
<comment type="caution">
    <text evidence="1">The sequence shown here is derived from an EMBL/GenBank/DDBJ whole genome shotgun (WGS) entry which is preliminary data.</text>
</comment>
<evidence type="ECO:0000313" key="2">
    <source>
        <dbReference type="Proteomes" id="UP000004471"/>
    </source>
</evidence>
<accession>F3G0L1</accession>
<dbReference type="AlphaFoldDB" id="F3G0L1"/>
<name>F3G0L1_PSESX</name>
<dbReference type="Proteomes" id="UP000004471">
    <property type="component" value="Unassembled WGS sequence"/>
</dbReference>
<dbReference type="HOGENOM" id="CLU_3378976_0_0_6"/>
<feature type="non-terminal residue" evidence="1">
    <location>
        <position position="1"/>
    </location>
</feature>
<feature type="non-terminal residue" evidence="1">
    <location>
        <position position="36"/>
    </location>
</feature>
<sequence>NLIGRNPLPKAGKIHIVAMRNIPQTCLASTIFMNGR</sequence>